<dbReference type="eggNOG" id="COG3279">
    <property type="taxonomic scope" value="Bacteria"/>
</dbReference>
<accession>Q1IUM4</accession>
<dbReference type="EMBL" id="CP000360">
    <property type="protein sequence ID" value="ABF39426.1"/>
    <property type="molecule type" value="Genomic_DNA"/>
</dbReference>
<evidence type="ECO:0000313" key="2">
    <source>
        <dbReference type="EMBL" id="ABF39426.1"/>
    </source>
</evidence>
<dbReference type="HOGENOM" id="CLU_1045026_0_0_0"/>
<dbReference type="RefSeq" id="WP_011521228.1">
    <property type="nucleotide sequence ID" value="NC_008009.1"/>
</dbReference>
<dbReference type="GO" id="GO:0000156">
    <property type="term" value="F:phosphorelay response regulator activity"/>
    <property type="evidence" value="ECO:0007669"/>
    <property type="project" value="InterPro"/>
</dbReference>
<proteinExistence type="predicted"/>
<dbReference type="Pfam" id="PF04397">
    <property type="entry name" value="LytTR"/>
    <property type="match status" value="1"/>
</dbReference>
<name>Q1IUM4_KORVE</name>
<protein>
    <submittedName>
        <fullName evidence="2">Transcriptional regulator, LytR/AlgR family</fullName>
    </submittedName>
</protein>
<dbReference type="PANTHER" id="PTHR37299">
    <property type="entry name" value="TRANSCRIPTIONAL REGULATOR-RELATED"/>
    <property type="match status" value="1"/>
</dbReference>
<dbReference type="OrthoDB" id="1646880at2"/>
<organism evidence="2 3">
    <name type="scientific">Koribacter versatilis (strain Ellin345)</name>
    <dbReference type="NCBI Taxonomy" id="204669"/>
    <lineage>
        <taxon>Bacteria</taxon>
        <taxon>Pseudomonadati</taxon>
        <taxon>Acidobacteriota</taxon>
        <taxon>Terriglobia</taxon>
        <taxon>Terriglobales</taxon>
        <taxon>Candidatus Korobacteraceae</taxon>
        <taxon>Candidatus Korobacter</taxon>
    </lineage>
</organism>
<evidence type="ECO:0000313" key="3">
    <source>
        <dbReference type="Proteomes" id="UP000002432"/>
    </source>
</evidence>
<dbReference type="Proteomes" id="UP000002432">
    <property type="component" value="Chromosome"/>
</dbReference>
<dbReference type="InterPro" id="IPR046947">
    <property type="entry name" value="LytR-like"/>
</dbReference>
<dbReference type="Gene3D" id="2.40.50.1020">
    <property type="entry name" value="LytTr DNA-binding domain"/>
    <property type="match status" value="1"/>
</dbReference>
<feature type="domain" description="HTH LytTR-type" evidence="1">
    <location>
        <begin position="156"/>
        <end position="243"/>
    </location>
</feature>
<dbReference type="STRING" id="204669.Acid345_0421"/>
<keyword evidence="3" id="KW-1185">Reference proteome</keyword>
<evidence type="ECO:0000259" key="1">
    <source>
        <dbReference type="PROSITE" id="PS50930"/>
    </source>
</evidence>
<dbReference type="InterPro" id="IPR007492">
    <property type="entry name" value="LytTR_DNA-bd_dom"/>
</dbReference>
<dbReference type="AlphaFoldDB" id="Q1IUM4"/>
<dbReference type="KEGG" id="aba:Acid345_0421"/>
<dbReference type="PROSITE" id="PS50930">
    <property type="entry name" value="HTH_LYTTR"/>
    <property type="match status" value="1"/>
</dbReference>
<dbReference type="GO" id="GO:0003677">
    <property type="term" value="F:DNA binding"/>
    <property type="evidence" value="ECO:0007669"/>
    <property type="project" value="InterPro"/>
</dbReference>
<reference evidence="2 3" key="1">
    <citation type="journal article" date="2009" name="Appl. Environ. Microbiol.">
        <title>Three genomes from the phylum Acidobacteria provide insight into the lifestyles of these microorganisms in soils.</title>
        <authorList>
            <person name="Ward N.L."/>
            <person name="Challacombe J.F."/>
            <person name="Janssen P.H."/>
            <person name="Henrissat B."/>
            <person name="Coutinho P.M."/>
            <person name="Wu M."/>
            <person name="Xie G."/>
            <person name="Haft D.H."/>
            <person name="Sait M."/>
            <person name="Badger J."/>
            <person name="Barabote R.D."/>
            <person name="Bradley B."/>
            <person name="Brettin T.S."/>
            <person name="Brinkac L.M."/>
            <person name="Bruce D."/>
            <person name="Creasy T."/>
            <person name="Daugherty S.C."/>
            <person name="Davidsen T.M."/>
            <person name="DeBoy R.T."/>
            <person name="Detter J.C."/>
            <person name="Dodson R.J."/>
            <person name="Durkin A.S."/>
            <person name="Ganapathy A."/>
            <person name="Gwinn-Giglio M."/>
            <person name="Han C.S."/>
            <person name="Khouri H."/>
            <person name="Kiss H."/>
            <person name="Kothari S.P."/>
            <person name="Madupu R."/>
            <person name="Nelson K.E."/>
            <person name="Nelson W.C."/>
            <person name="Paulsen I."/>
            <person name="Penn K."/>
            <person name="Ren Q."/>
            <person name="Rosovitz M.J."/>
            <person name="Selengut J.D."/>
            <person name="Shrivastava S."/>
            <person name="Sullivan S.A."/>
            <person name="Tapia R."/>
            <person name="Thompson L.S."/>
            <person name="Watkins K.L."/>
            <person name="Yang Q."/>
            <person name="Yu C."/>
            <person name="Zafar N."/>
            <person name="Zhou L."/>
            <person name="Kuske C.R."/>
        </authorList>
    </citation>
    <scope>NUCLEOTIDE SEQUENCE [LARGE SCALE GENOMIC DNA]</scope>
    <source>
        <strain evidence="2 3">Ellin345</strain>
    </source>
</reference>
<gene>
    <name evidence="2" type="ordered locus">Acid345_0421</name>
</gene>
<dbReference type="EnsemblBacteria" id="ABF39426">
    <property type="protein sequence ID" value="ABF39426"/>
    <property type="gene ID" value="Acid345_0421"/>
</dbReference>
<dbReference type="SMART" id="SM00850">
    <property type="entry name" value="LytTR"/>
    <property type="match status" value="1"/>
</dbReference>
<sequence length="266" mass="29638">MATSFETAGIMERQQNLRGIRVVLACSELLNCAALRQALDQQLDVCVVGNATDWPTLVYQMNEFVPELVLAGNDLVSRALMEFGGPFPLFVRLGDSNPIDSSRVIATLPMSASPEQIFETVQQMKVAVLEAKWMDVMQMLQACRPDVVARRYSDLIEMTGKDSVTRVHAEDIRCITAAKNYVRLETTSGEFQTRAPISEIGARLDPAKFIRIHRSVIVNKREIASVLRREGNCVAVTLRNGKRFRIGSTYRHATTQLFDGSTEIAS</sequence>
<dbReference type="PANTHER" id="PTHR37299:SF1">
    <property type="entry name" value="STAGE 0 SPORULATION PROTEIN A HOMOLOG"/>
    <property type="match status" value="1"/>
</dbReference>